<comment type="caution">
    <text evidence="2">The sequence shown here is derived from an EMBL/GenBank/DDBJ whole genome shotgun (WGS) entry which is preliminary data.</text>
</comment>
<gene>
    <name evidence="2" type="ORF">Agub_g3793</name>
</gene>
<dbReference type="EMBL" id="BMAR01000004">
    <property type="protein sequence ID" value="GFR42835.1"/>
    <property type="molecule type" value="Genomic_DNA"/>
</dbReference>
<reference evidence="2 3" key="1">
    <citation type="journal article" date="2021" name="Sci. Rep.">
        <title>Genome sequencing of the multicellular alga Astrephomene provides insights into convergent evolution of germ-soma differentiation.</title>
        <authorList>
            <person name="Yamashita S."/>
            <person name="Yamamoto K."/>
            <person name="Matsuzaki R."/>
            <person name="Suzuki S."/>
            <person name="Yamaguchi H."/>
            <person name="Hirooka S."/>
            <person name="Minakuchi Y."/>
            <person name="Miyagishima S."/>
            <person name="Kawachi M."/>
            <person name="Toyoda A."/>
            <person name="Nozaki H."/>
        </authorList>
    </citation>
    <scope>NUCLEOTIDE SEQUENCE [LARGE SCALE GENOMIC DNA]</scope>
    <source>
        <strain evidence="2 3">NIES-4017</strain>
    </source>
</reference>
<evidence type="ECO:0000256" key="1">
    <source>
        <dbReference type="SAM" id="Phobius"/>
    </source>
</evidence>
<keyword evidence="1" id="KW-1133">Transmembrane helix</keyword>
<sequence>MEHTLEYNVLKERAYTTRGVISQPSLEEMQLWVSGANRRRSNCYAAEPEALEHPAESFKALEQRYHLEDVWGQNTTPAMQTLECIQKVKQALVEGSDPEDSISGKTFSILVAISLAAAVLIVLVWELYLRPRDRGGMRSV</sequence>
<name>A0AAD3DJ96_9CHLO</name>
<evidence type="ECO:0000313" key="3">
    <source>
        <dbReference type="Proteomes" id="UP001054857"/>
    </source>
</evidence>
<organism evidence="2 3">
    <name type="scientific">Astrephomene gubernaculifera</name>
    <dbReference type="NCBI Taxonomy" id="47775"/>
    <lineage>
        <taxon>Eukaryota</taxon>
        <taxon>Viridiplantae</taxon>
        <taxon>Chlorophyta</taxon>
        <taxon>core chlorophytes</taxon>
        <taxon>Chlorophyceae</taxon>
        <taxon>CS clade</taxon>
        <taxon>Chlamydomonadales</taxon>
        <taxon>Astrephomenaceae</taxon>
        <taxon>Astrephomene</taxon>
    </lineage>
</organism>
<proteinExistence type="predicted"/>
<accession>A0AAD3DJ96</accession>
<keyword evidence="3" id="KW-1185">Reference proteome</keyword>
<keyword evidence="1" id="KW-0812">Transmembrane</keyword>
<dbReference type="Proteomes" id="UP001054857">
    <property type="component" value="Unassembled WGS sequence"/>
</dbReference>
<keyword evidence="1" id="KW-0472">Membrane</keyword>
<feature type="transmembrane region" description="Helical" evidence="1">
    <location>
        <begin position="107"/>
        <end position="129"/>
    </location>
</feature>
<evidence type="ECO:0000313" key="2">
    <source>
        <dbReference type="EMBL" id="GFR42835.1"/>
    </source>
</evidence>
<protein>
    <submittedName>
        <fullName evidence="2">Uncharacterized protein</fullName>
    </submittedName>
</protein>
<dbReference type="AlphaFoldDB" id="A0AAD3DJ96"/>